<evidence type="ECO:0000313" key="2">
    <source>
        <dbReference type="Proteomes" id="UP000199650"/>
    </source>
</evidence>
<protein>
    <submittedName>
        <fullName evidence="1">Uncharacterized conserved protein YjiS, DUF1127 family</fullName>
    </submittedName>
</protein>
<name>A0A1I0NCB8_9RHOB</name>
<keyword evidence="2" id="KW-1185">Reference proteome</keyword>
<dbReference type="Proteomes" id="UP000199650">
    <property type="component" value="Unassembled WGS sequence"/>
</dbReference>
<organism evidence="1 2">
    <name type="scientific">Aliiroseovarius sediminilitoris</name>
    <dbReference type="NCBI Taxonomy" id="1173584"/>
    <lineage>
        <taxon>Bacteria</taxon>
        <taxon>Pseudomonadati</taxon>
        <taxon>Pseudomonadota</taxon>
        <taxon>Alphaproteobacteria</taxon>
        <taxon>Rhodobacterales</taxon>
        <taxon>Paracoccaceae</taxon>
        <taxon>Aliiroseovarius</taxon>
    </lineage>
</organism>
<reference evidence="1 2" key="1">
    <citation type="submission" date="2016-10" db="EMBL/GenBank/DDBJ databases">
        <authorList>
            <person name="de Groot N.N."/>
        </authorList>
    </citation>
    <scope>NUCLEOTIDE SEQUENCE [LARGE SCALE GENOMIC DNA]</scope>
    <source>
        <strain evidence="1 2">DSM 29439</strain>
    </source>
</reference>
<accession>A0A1I0NCB8</accession>
<evidence type="ECO:0000313" key="1">
    <source>
        <dbReference type="EMBL" id="SEV98696.1"/>
    </source>
</evidence>
<dbReference type="STRING" id="1173584.SAMN05444851_0707"/>
<dbReference type="RefSeq" id="WP_091428299.1">
    <property type="nucleotide sequence ID" value="NZ_FOJB01000001.1"/>
</dbReference>
<dbReference type="OrthoDB" id="8096613at2"/>
<sequence>MSAVICTNAPTVKRAFSPLAWLVHAWEVHRERHALANLDAIRLKDIGLTPDAAYREANRPIWDIPAHWN</sequence>
<proteinExistence type="predicted"/>
<gene>
    <name evidence="1" type="ORF">SAMN05444851_0707</name>
</gene>
<dbReference type="EMBL" id="FOJB01000001">
    <property type="protein sequence ID" value="SEV98696.1"/>
    <property type="molecule type" value="Genomic_DNA"/>
</dbReference>
<dbReference type="AlphaFoldDB" id="A0A1I0NCB8"/>